<feature type="chain" id="PRO_5031212531" description="Right handed beta helix domain-containing protein" evidence="8">
    <location>
        <begin position="24"/>
        <end position="475"/>
    </location>
</feature>
<sequence>MSNRSQRLLRLACLGTLFGFAASSCHKVNNLGDINAAIGTELEAHTGTGQVLVEICQFSFNWEDQNPPRCEGGPITIPDNVNVDLRCIITDDPHLHTRCAVHCPGTHVVVENDASLTLSHEDGIHKRGWVFNNATTTSVVFKGKSLTADAVVFKNSHKSAIISKKGGDMTFRHCLLKNNYHPGGGGAVRAEKGGVVKVIDTVFRDNSADKFGGAICQQEGHLILQGGHFLDNKVSQFGGAIFFTSEGETGAKLEANHVAFWSNEAHNHHATGAGGAIALTVDLFGTSGKGVDYATFTDCKFGYNLVDAGGAAIFAQGMKEIKVSGTRFEHNDQNTEPGHDHRRELLEGQMGDGPMPGGGAMYVAGVAGSDTDVEIVRSKFHKNFGEFGGALFADHSVVSVQNTGCWQNDAHDFGGCMYFLDSPATIDADSRFWGNNAIEGAGAALAADSTSLMVEDGATFGLHDDIHLLNGATMS</sequence>
<proteinExistence type="predicted"/>
<gene>
    <name evidence="9" type="ORF">GOCE00092_LOCUS11296</name>
</gene>
<dbReference type="AlphaFoldDB" id="A0A7S1UYJ5"/>
<evidence type="ECO:0000256" key="7">
    <source>
        <dbReference type="ARBA" id="ARBA00023237"/>
    </source>
</evidence>
<dbReference type="Pfam" id="PF02415">
    <property type="entry name" value="Chlam_PMP"/>
    <property type="match status" value="1"/>
</dbReference>
<evidence type="ECO:0000313" key="9">
    <source>
        <dbReference type="EMBL" id="CAD9282385.1"/>
    </source>
</evidence>
<name>A0A7S1UYJ5_9STRA</name>
<keyword evidence="7" id="KW-0998">Cell outer membrane</keyword>
<evidence type="ECO:0000256" key="1">
    <source>
        <dbReference type="ARBA" id="ARBA00004196"/>
    </source>
</evidence>
<evidence type="ECO:0008006" key="10">
    <source>
        <dbReference type="Google" id="ProtNLM"/>
    </source>
</evidence>
<dbReference type="GO" id="GO:0005576">
    <property type="term" value="C:extracellular region"/>
    <property type="evidence" value="ECO:0007669"/>
    <property type="project" value="UniProtKB-SubCell"/>
</dbReference>
<dbReference type="PANTHER" id="PTHR11319">
    <property type="entry name" value="G PROTEIN-COUPLED RECEPTOR-RELATED"/>
    <property type="match status" value="1"/>
</dbReference>
<keyword evidence="5 8" id="KW-0732">Signal</keyword>
<accession>A0A7S1UYJ5</accession>
<evidence type="ECO:0000256" key="5">
    <source>
        <dbReference type="ARBA" id="ARBA00022729"/>
    </source>
</evidence>
<evidence type="ECO:0000256" key="6">
    <source>
        <dbReference type="ARBA" id="ARBA00023136"/>
    </source>
</evidence>
<evidence type="ECO:0000256" key="4">
    <source>
        <dbReference type="ARBA" id="ARBA00022525"/>
    </source>
</evidence>
<keyword evidence="6" id="KW-0472">Membrane</keyword>
<dbReference type="PROSITE" id="PS51257">
    <property type="entry name" value="PROKAR_LIPOPROTEIN"/>
    <property type="match status" value="1"/>
</dbReference>
<organism evidence="9">
    <name type="scientific">Grammatophora oceanica</name>
    <dbReference type="NCBI Taxonomy" id="210454"/>
    <lineage>
        <taxon>Eukaryota</taxon>
        <taxon>Sar</taxon>
        <taxon>Stramenopiles</taxon>
        <taxon>Ochrophyta</taxon>
        <taxon>Bacillariophyta</taxon>
        <taxon>Fragilariophyceae</taxon>
        <taxon>Fragilariophycidae</taxon>
        <taxon>Rhabdonematales</taxon>
        <taxon>Grammatophoraceae</taxon>
        <taxon>Grammatophora</taxon>
    </lineage>
</organism>
<evidence type="ECO:0000256" key="3">
    <source>
        <dbReference type="ARBA" id="ARBA00004613"/>
    </source>
</evidence>
<reference evidence="9" key="1">
    <citation type="submission" date="2021-01" db="EMBL/GenBank/DDBJ databases">
        <authorList>
            <person name="Corre E."/>
            <person name="Pelletier E."/>
            <person name="Niang G."/>
            <person name="Scheremetjew M."/>
            <person name="Finn R."/>
            <person name="Kale V."/>
            <person name="Holt S."/>
            <person name="Cochrane G."/>
            <person name="Meng A."/>
            <person name="Brown T."/>
            <person name="Cohen L."/>
        </authorList>
    </citation>
    <scope>NUCLEOTIDE SEQUENCE</scope>
    <source>
        <strain evidence="9">CCMP 410</strain>
    </source>
</reference>
<dbReference type="SUPFAM" id="SSF51126">
    <property type="entry name" value="Pectin lyase-like"/>
    <property type="match status" value="1"/>
</dbReference>
<dbReference type="InterPro" id="IPR011050">
    <property type="entry name" value="Pectin_lyase_fold/virulence"/>
</dbReference>
<protein>
    <recommendedName>
        <fullName evidence="10">Right handed beta helix domain-containing protein</fullName>
    </recommendedName>
</protein>
<keyword evidence="4" id="KW-0964">Secreted</keyword>
<evidence type="ECO:0000256" key="2">
    <source>
        <dbReference type="ARBA" id="ARBA00004442"/>
    </source>
</evidence>
<evidence type="ECO:0000256" key="8">
    <source>
        <dbReference type="SAM" id="SignalP"/>
    </source>
</evidence>
<dbReference type="InterPro" id="IPR003368">
    <property type="entry name" value="POMP_repeat"/>
</dbReference>
<feature type="signal peptide" evidence="8">
    <location>
        <begin position="1"/>
        <end position="23"/>
    </location>
</feature>
<dbReference type="PANTHER" id="PTHR11319:SF35">
    <property type="entry name" value="OUTER MEMBRANE PROTEIN PMPC-RELATED"/>
    <property type="match status" value="1"/>
</dbReference>
<dbReference type="EMBL" id="HBGK01022067">
    <property type="protein sequence ID" value="CAD9282385.1"/>
    <property type="molecule type" value="Transcribed_RNA"/>
</dbReference>
<comment type="subcellular location">
    <subcellularLocation>
        <location evidence="1">Cell envelope</location>
    </subcellularLocation>
    <subcellularLocation>
        <location evidence="2">Cell outer membrane</location>
    </subcellularLocation>
    <subcellularLocation>
        <location evidence="3">Secreted</location>
    </subcellularLocation>
</comment>